<feature type="region of interest" description="Disordered" evidence="3">
    <location>
        <begin position="128"/>
        <end position="173"/>
    </location>
</feature>
<evidence type="ECO:0000313" key="5">
    <source>
        <dbReference type="Ensembl" id="ENSCINP00000035463.1"/>
    </source>
</evidence>
<organism evidence="5 6">
    <name type="scientific">Ciona intestinalis</name>
    <name type="common">Transparent sea squirt</name>
    <name type="synonym">Ascidia intestinalis</name>
    <dbReference type="NCBI Taxonomy" id="7719"/>
    <lineage>
        <taxon>Eukaryota</taxon>
        <taxon>Metazoa</taxon>
        <taxon>Chordata</taxon>
        <taxon>Tunicata</taxon>
        <taxon>Ascidiacea</taxon>
        <taxon>Phlebobranchia</taxon>
        <taxon>Cionidae</taxon>
        <taxon>Ciona</taxon>
    </lineage>
</organism>
<dbReference type="InParanoid" id="H2Y0M9"/>
<dbReference type="OMA" id="RHSKIIM"/>
<dbReference type="InterPro" id="IPR050173">
    <property type="entry name" value="ABC_transporter_C-like"/>
</dbReference>
<dbReference type="PANTHER" id="PTHR24223">
    <property type="entry name" value="ATP-BINDING CASSETTE SUB-FAMILY C"/>
    <property type="match status" value="1"/>
</dbReference>
<dbReference type="SUPFAM" id="SSF52540">
    <property type="entry name" value="P-loop containing nucleoside triphosphate hydrolases"/>
    <property type="match status" value="1"/>
</dbReference>
<dbReference type="InterPro" id="IPR003439">
    <property type="entry name" value="ABC_transporter-like_ATP-bd"/>
</dbReference>
<dbReference type="InterPro" id="IPR027417">
    <property type="entry name" value="P-loop_NTPase"/>
</dbReference>
<keyword evidence="1" id="KW-0547">Nucleotide-binding</keyword>
<reference evidence="5" key="2">
    <citation type="journal article" date="2008" name="Genome Biol.">
        <title>Improved genome assembly and evidence-based global gene model set for the chordate Ciona intestinalis: new insight into intron and operon populations.</title>
        <authorList>
            <person name="Satou Y."/>
            <person name="Mineta K."/>
            <person name="Ogasawara M."/>
            <person name="Sasakura Y."/>
            <person name="Shoguchi E."/>
            <person name="Ueno K."/>
            <person name="Yamada L."/>
            <person name="Matsumoto J."/>
            <person name="Wasserscheid J."/>
            <person name="Dewar K."/>
            <person name="Wiley G.B."/>
            <person name="Macmil S.L."/>
            <person name="Roe B.A."/>
            <person name="Zeller R.W."/>
            <person name="Hastings K.E."/>
            <person name="Lemaire P."/>
            <person name="Lindquist E."/>
            <person name="Endo T."/>
            <person name="Hotta K."/>
            <person name="Inaba K."/>
        </authorList>
    </citation>
    <scope>NUCLEOTIDE SEQUENCE [LARGE SCALE GENOMIC DNA]</scope>
    <source>
        <strain evidence="5">wild type</strain>
    </source>
</reference>
<dbReference type="AlphaFoldDB" id="H2Y0M9"/>
<dbReference type="GO" id="GO:0005524">
    <property type="term" value="F:ATP binding"/>
    <property type="evidence" value="ECO:0007669"/>
    <property type="project" value="UniProtKB-KW"/>
</dbReference>
<reference evidence="5" key="3">
    <citation type="submission" date="2025-08" db="UniProtKB">
        <authorList>
            <consortium name="Ensembl"/>
        </authorList>
    </citation>
    <scope>IDENTIFICATION</scope>
</reference>
<evidence type="ECO:0000256" key="2">
    <source>
        <dbReference type="ARBA" id="ARBA00022840"/>
    </source>
</evidence>
<proteinExistence type="predicted"/>
<accession>H2Y0M9</accession>
<feature type="compositionally biased region" description="Acidic residues" evidence="3">
    <location>
        <begin position="162"/>
        <end position="173"/>
    </location>
</feature>
<evidence type="ECO:0000256" key="1">
    <source>
        <dbReference type="ARBA" id="ARBA00022741"/>
    </source>
</evidence>
<reference evidence="6" key="1">
    <citation type="journal article" date="2002" name="Science">
        <title>The draft genome of Ciona intestinalis: insights into chordate and vertebrate origins.</title>
        <authorList>
            <person name="Dehal P."/>
            <person name="Satou Y."/>
            <person name="Campbell R.K."/>
            <person name="Chapman J."/>
            <person name="Degnan B."/>
            <person name="De Tomaso A."/>
            <person name="Davidson B."/>
            <person name="Di Gregorio A."/>
            <person name="Gelpke M."/>
            <person name="Goodstein D.M."/>
            <person name="Harafuji N."/>
            <person name="Hastings K.E."/>
            <person name="Ho I."/>
            <person name="Hotta K."/>
            <person name="Huang W."/>
            <person name="Kawashima T."/>
            <person name="Lemaire P."/>
            <person name="Martinez D."/>
            <person name="Meinertzhagen I.A."/>
            <person name="Necula S."/>
            <person name="Nonaka M."/>
            <person name="Putnam N."/>
            <person name="Rash S."/>
            <person name="Saiga H."/>
            <person name="Satake M."/>
            <person name="Terry A."/>
            <person name="Yamada L."/>
            <person name="Wang H.G."/>
            <person name="Awazu S."/>
            <person name="Azumi K."/>
            <person name="Boore J."/>
            <person name="Branno M."/>
            <person name="Chin-Bow S."/>
            <person name="DeSantis R."/>
            <person name="Doyle S."/>
            <person name="Francino P."/>
            <person name="Keys D.N."/>
            <person name="Haga S."/>
            <person name="Hayashi H."/>
            <person name="Hino K."/>
            <person name="Imai K.S."/>
            <person name="Inaba K."/>
            <person name="Kano S."/>
            <person name="Kobayashi K."/>
            <person name="Kobayashi M."/>
            <person name="Lee B.I."/>
            <person name="Makabe K.W."/>
            <person name="Manohar C."/>
            <person name="Matassi G."/>
            <person name="Medina M."/>
            <person name="Mochizuki Y."/>
            <person name="Mount S."/>
            <person name="Morishita T."/>
            <person name="Miura S."/>
            <person name="Nakayama A."/>
            <person name="Nishizaka S."/>
            <person name="Nomoto H."/>
            <person name="Ohta F."/>
            <person name="Oishi K."/>
            <person name="Rigoutsos I."/>
            <person name="Sano M."/>
            <person name="Sasaki A."/>
            <person name="Sasakura Y."/>
            <person name="Shoguchi E."/>
            <person name="Shin-i T."/>
            <person name="Spagnuolo A."/>
            <person name="Stainier D."/>
            <person name="Suzuki M.M."/>
            <person name="Tassy O."/>
            <person name="Takatori N."/>
            <person name="Tokuoka M."/>
            <person name="Yagi K."/>
            <person name="Yoshizaki F."/>
            <person name="Wada S."/>
            <person name="Zhang C."/>
            <person name="Hyatt P.D."/>
            <person name="Larimer F."/>
            <person name="Detter C."/>
            <person name="Doggett N."/>
            <person name="Glavina T."/>
            <person name="Hawkins T."/>
            <person name="Richardson P."/>
            <person name="Lucas S."/>
            <person name="Kohara Y."/>
            <person name="Levine M."/>
            <person name="Satoh N."/>
            <person name="Rokhsar D.S."/>
        </authorList>
    </citation>
    <scope>NUCLEOTIDE SEQUENCE [LARGE SCALE GENOMIC DNA]</scope>
</reference>
<dbReference type="Pfam" id="PF00005">
    <property type="entry name" value="ABC_tran"/>
    <property type="match status" value="1"/>
</dbReference>
<dbReference type="GO" id="GO:0016887">
    <property type="term" value="F:ATP hydrolysis activity"/>
    <property type="evidence" value="ECO:0007669"/>
    <property type="project" value="InterPro"/>
</dbReference>
<dbReference type="FunFam" id="3.40.50.300:FF:003492">
    <property type="entry name" value="AGAP012735-PA"/>
    <property type="match status" value="1"/>
</dbReference>
<feature type="domain" description="ABC transporter" evidence="4">
    <location>
        <begin position="9"/>
        <end position="51"/>
    </location>
</feature>
<evidence type="ECO:0000259" key="4">
    <source>
        <dbReference type="Pfam" id="PF00005"/>
    </source>
</evidence>
<dbReference type="GeneTree" id="ENSGT00940000166156"/>
<dbReference type="STRING" id="7719.ENSCINP00000035463"/>
<keyword evidence="2" id="KW-0067">ATP-binding</keyword>
<dbReference type="EMBL" id="EAAA01002034">
    <property type="status" value="NOT_ANNOTATED_CDS"/>
    <property type="molecule type" value="Genomic_DNA"/>
</dbReference>
<dbReference type="PANTHER" id="PTHR24223:SF447">
    <property type="entry name" value="MULTIDRUG RESISTANCE-ASSOCIATED PROTEIN 5"/>
    <property type="match status" value="1"/>
</dbReference>
<dbReference type="Proteomes" id="UP000008144">
    <property type="component" value="Chromosome 4"/>
</dbReference>
<reference evidence="5" key="4">
    <citation type="submission" date="2025-09" db="UniProtKB">
        <authorList>
            <consortium name="Ensembl"/>
        </authorList>
    </citation>
    <scope>IDENTIFICATION</scope>
</reference>
<dbReference type="HOGENOM" id="CLU_000604_61_8_1"/>
<dbReference type="Ensembl" id="ENSCINT00000031793.1">
    <property type="protein sequence ID" value="ENSCINP00000035463.1"/>
    <property type="gene ID" value="ENSCING00000018111.1"/>
</dbReference>
<dbReference type="Gene3D" id="3.40.50.300">
    <property type="entry name" value="P-loop containing nucleotide triphosphate hydrolases"/>
    <property type="match status" value="1"/>
</dbReference>
<protein>
    <recommendedName>
        <fullName evidence="4">ABC transporter domain-containing protein</fullName>
    </recommendedName>
</protein>
<keyword evidence="6" id="KW-1185">Reference proteome</keyword>
<name>H2Y0M9_CIOIN</name>
<sequence>MKPTISELPDKLETEVVENGENFSVGERQLLCMARAILRHSKIIMLDEATAAIDSETDSLVQDTIREAFADCTMLTIAHRLNTVLTSDKILVMDDGEVAEFDNPASLLADPLSHFSKMIVASASVDDQANSNEPLAPASPTMPPSLLNDPSPINTAFSNDAFESDSEADETAF</sequence>
<evidence type="ECO:0000313" key="6">
    <source>
        <dbReference type="Proteomes" id="UP000008144"/>
    </source>
</evidence>
<evidence type="ECO:0000256" key="3">
    <source>
        <dbReference type="SAM" id="MobiDB-lite"/>
    </source>
</evidence>